<dbReference type="Proteomes" id="UP000199228">
    <property type="component" value="Unassembled WGS sequence"/>
</dbReference>
<organism evidence="1 2">
    <name type="scientific">Eubacterium oxidoreducens</name>
    <dbReference type="NCBI Taxonomy" id="1732"/>
    <lineage>
        <taxon>Bacteria</taxon>
        <taxon>Bacillati</taxon>
        <taxon>Bacillota</taxon>
        <taxon>Clostridia</taxon>
        <taxon>Eubacteriales</taxon>
        <taxon>Eubacteriaceae</taxon>
        <taxon>Eubacterium</taxon>
    </lineage>
</organism>
<accession>A0A1G6B1V0</accession>
<protein>
    <submittedName>
        <fullName evidence="1">Uncharacterized protein</fullName>
    </submittedName>
</protein>
<keyword evidence="2" id="KW-1185">Reference proteome</keyword>
<name>A0A1G6B1V0_EUBOX</name>
<evidence type="ECO:0000313" key="2">
    <source>
        <dbReference type="Proteomes" id="UP000199228"/>
    </source>
</evidence>
<proteinExistence type="predicted"/>
<reference evidence="1 2" key="1">
    <citation type="submission" date="2016-10" db="EMBL/GenBank/DDBJ databases">
        <authorList>
            <person name="de Groot N.N."/>
        </authorList>
    </citation>
    <scope>NUCLEOTIDE SEQUENCE [LARGE SCALE GENOMIC DNA]</scope>
    <source>
        <strain evidence="1 2">DSM 3217</strain>
    </source>
</reference>
<dbReference type="EMBL" id="FMXR01000008">
    <property type="protein sequence ID" value="SDB14637.1"/>
    <property type="molecule type" value="Genomic_DNA"/>
</dbReference>
<evidence type="ECO:0000313" key="1">
    <source>
        <dbReference type="EMBL" id="SDB14637.1"/>
    </source>
</evidence>
<gene>
    <name evidence="1" type="ORF">SAMN02910417_01063</name>
</gene>
<dbReference type="AlphaFoldDB" id="A0A1G6B1V0"/>
<dbReference type="RefSeq" id="WP_090172996.1">
    <property type="nucleotide sequence ID" value="NZ_FMXR01000008.1"/>
</dbReference>
<sequence>MANIIPIFAPKYSTESFLLAQYKVKDGENIIKITKAKHMLGYEFSIDGEDARQYPLRSNGKIMCYEVPISACKRVK</sequence>